<dbReference type="EnsemblPlants" id="AET5Gv20704000.1">
    <property type="protein sequence ID" value="AET5Gv20704000.1"/>
    <property type="gene ID" value="AET5Gv20704000"/>
</dbReference>
<dbReference type="Gramene" id="AET5Gv20704000.2">
    <property type="protein sequence ID" value="AET5Gv20704000.2"/>
    <property type="gene ID" value="AET5Gv20704000"/>
</dbReference>
<name>A0A453LBV0_AEGTS</name>
<dbReference type="EnsemblPlants" id="AET5Gv20704000.7">
    <property type="protein sequence ID" value="AET5Gv20704000.7"/>
    <property type="gene ID" value="AET5Gv20704000"/>
</dbReference>
<reference evidence="2" key="4">
    <citation type="submission" date="2019-03" db="UniProtKB">
        <authorList>
            <consortium name="EnsemblPlants"/>
        </authorList>
    </citation>
    <scope>IDENTIFICATION</scope>
</reference>
<feature type="compositionally biased region" description="Low complexity" evidence="1">
    <location>
        <begin position="16"/>
        <end position="26"/>
    </location>
</feature>
<evidence type="ECO:0000313" key="2">
    <source>
        <dbReference type="EnsemblPlants" id="AET5Gv20704000.7"/>
    </source>
</evidence>
<feature type="region of interest" description="Disordered" evidence="1">
    <location>
        <begin position="1"/>
        <end position="53"/>
    </location>
</feature>
<dbReference type="Gramene" id="AET5Gv20704000.6">
    <property type="protein sequence ID" value="AET5Gv20704000.6"/>
    <property type="gene ID" value="AET5Gv20704000"/>
</dbReference>
<dbReference type="Gramene" id="AET5Gv20704000.7">
    <property type="protein sequence ID" value="AET5Gv20704000.7"/>
    <property type="gene ID" value="AET5Gv20704000"/>
</dbReference>
<dbReference type="Proteomes" id="UP000015105">
    <property type="component" value="Chromosome 5D"/>
</dbReference>
<dbReference type="EnsemblPlants" id="AET5Gv20704000.2">
    <property type="protein sequence ID" value="AET5Gv20704000.2"/>
    <property type="gene ID" value="AET5Gv20704000"/>
</dbReference>
<dbReference type="AlphaFoldDB" id="A0A453LBV0"/>
<reference evidence="2" key="5">
    <citation type="journal article" date="2021" name="G3 (Bethesda)">
        <title>Aegilops tauschii genome assembly Aet v5.0 features greater sequence contiguity and improved annotation.</title>
        <authorList>
            <person name="Wang L."/>
            <person name="Zhu T."/>
            <person name="Rodriguez J.C."/>
            <person name="Deal K.R."/>
            <person name="Dubcovsky J."/>
            <person name="McGuire P.E."/>
            <person name="Lux T."/>
            <person name="Spannagl M."/>
            <person name="Mayer K.F.X."/>
            <person name="Baldrich P."/>
            <person name="Meyers B.C."/>
            <person name="Huo N."/>
            <person name="Gu Y.Q."/>
            <person name="Zhou H."/>
            <person name="Devos K.M."/>
            <person name="Bennetzen J.L."/>
            <person name="Unver T."/>
            <person name="Budak H."/>
            <person name="Gulick P.J."/>
            <person name="Galiba G."/>
            <person name="Kalapos B."/>
            <person name="Nelson D.R."/>
            <person name="Li P."/>
            <person name="You F.M."/>
            <person name="Luo M.C."/>
            <person name="Dvorak J."/>
        </authorList>
    </citation>
    <scope>NUCLEOTIDE SEQUENCE [LARGE SCALE GENOMIC DNA]</scope>
    <source>
        <strain evidence="2">cv. AL8/78</strain>
    </source>
</reference>
<dbReference type="EnsemblPlants" id="AET5Gv20704000.6">
    <property type="protein sequence ID" value="AET5Gv20704000.6"/>
    <property type="gene ID" value="AET5Gv20704000"/>
</dbReference>
<organism evidence="2 3">
    <name type="scientific">Aegilops tauschii subsp. strangulata</name>
    <name type="common">Goatgrass</name>
    <dbReference type="NCBI Taxonomy" id="200361"/>
    <lineage>
        <taxon>Eukaryota</taxon>
        <taxon>Viridiplantae</taxon>
        <taxon>Streptophyta</taxon>
        <taxon>Embryophyta</taxon>
        <taxon>Tracheophyta</taxon>
        <taxon>Spermatophyta</taxon>
        <taxon>Magnoliopsida</taxon>
        <taxon>Liliopsida</taxon>
        <taxon>Poales</taxon>
        <taxon>Poaceae</taxon>
        <taxon>BOP clade</taxon>
        <taxon>Pooideae</taxon>
        <taxon>Triticodae</taxon>
        <taxon>Triticeae</taxon>
        <taxon>Triticinae</taxon>
        <taxon>Aegilops</taxon>
    </lineage>
</organism>
<evidence type="ECO:0000256" key="1">
    <source>
        <dbReference type="SAM" id="MobiDB-lite"/>
    </source>
</evidence>
<accession>A0A453LBV0</accession>
<sequence length="174" mass="19483">PHRRRRHPPPRTAPEQQQQDKATQQQALGDEQQRREDEEHDGGGGRERQQQAKAALPFSAMCVRISRDSYPNLHALHNASNDSLTNAAYIKISEGDFGYVLDDVPHLADYLPVSSHPSPPLLLLARPLVGSWRWVLCGAALASDCQWGGREQRNCPARGITHFLVCKPESLQCY</sequence>
<evidence type="ECO:0000313" key="3">
    <source>
        <dbReference type="Proteomes" id="UP000015105"/>
    </source>
</evidence>
<keyword evidence="3" id="KW-1185">Reference proteome</keyword>
<reference evidence="3" key="1">
    <citation type="journal article" date="2014" name="Science">
        <title>Ancient hybridizations among the ancestral genomes of bread wheat.</title>
        <authorList>
            <consortium name="International Wheat Genome Sequencing Consortium,"/>
            <person name="Marcussen T."/>
            <person name="Sandve S.R."/>
            <person name="Heier L."/>
            <person name="Spannagl M."/>
            <person name="Pfeifer M."/>
            <person name="Jakobsen K.S."/>
            <person name="Wulff B.B."/>
            <person name="Steuernagel B."/>
            <person name="Mayer K.F."/>
            <person name="Olsen O.A."/>
        </authorList>
    </citation>
    <scope>NUCLEOTIDE SEQUENCE [LARGE SCALE GENOMIC DNA]</scope>
    <source>
        <strain evidence="3">cv. AL8/78</strain>
    </source>
</reference>
<dbReference type="Gramene" id="AET5Gv20704000.1">
    <property type="protein sequence ID" value="AET5Gv20704000.1"/>
    <property type="gene ID" value="AET5Gv20704000"/>
</dbReference>
<reference evidence="2" key="3">
    <citation type="journal article" date="2017" name="Nature">
        <title>Genome sequence of the progenitor of the wheat D genome Aegilops tauschii.</title>
        <authorList>
            <person name="Luo M.C."/>
            <person name="Gu Y.Q."/>
            <person name="Puiu D."/>
            <person name="Wang H."/>
            <person name="Twardziok S.O."/>
            <person name="Deal K.R."/>
            <person name="Huo N."/>
            <person name="Zhu T."/>
            <person name="Wang L."/>
            <person name="Wang Y."/>
            <person name="McGuire P.E."/>
            <person name="Liu S."/>
            <person name="Long H."/>
            <person name="Ramasamy R.K."/>
            <person name="Rodriguez J.C."/>
            <person name="Van S.L."/>
            <person name="Yuan L."/>
            <person name="Wang Z."/>
            <person name="Xia Z."/>
            <person name="Xiao L."/>
            <person name="Anderson O.D."/>
            <person name="Ouyang S."/>
            <person name="Liang Y."/>
            <person name="Zimin A.V."/>
            <person name="Pertea G."/>
            <person name="Qi P."/>
            <person name="Bennetzen J.L."/>
            <person name="Dai X."/>
            <person name="Dawson M.W."/>
            <person name="Muller H.G."/>
            <person name="Kugler K."/>
            <person name="Rivarola-Duarte L."/>
            <person name="Spannagl M."/>
            <person name="Mayer K.F.X."/>
            <person name="Lu F.H."/>
            <person name="Bevan M.W."/>
            <person name="Leroy P."/>
            <person name="Li P."/>
            <person name="You F.M."/>
            <person name="Sun Q."/>
            <person name="Liu Z."/>
            <person name="Lyons E."/>
            <person name="Wicker T."/>
            <person name="Salzberg S.L."/>
            <person name="Devos K.M."/>
            <person name="Dvorak J."/>
        </authorList>
    </citation>
    <scope>NUCLEOTIDE SEQUENCE [LARGE SCALE GENOMIC DNA]</scope>
    <source>
        <strain evidence="2">cv. AL8/78</strain>
    </source>
</reference>
<dbReference type="EnsemblPlants" id="AET5Gv20704000.3">
    <property type="protein sequence ID" value="AET5Gv20704000.3"/>
    <property type="gene ID" value="AET5Gv20704000"/>
</dbReference>
<reference evidence="3" key="2">
    <citation type="journal article" date="2017" name="Nat. Plants">
        <title>The Aegilops tauschii genome reveals multiple impacts of transposons.</title>
        <authorList>
            <person name="Zhao G."/>
            <person name="Zou C."/>
            <person name="Li K."/>
            <person name="Wang K."/>
            <person name="Li T."/>
            <person name="Gao L."/>
            <person name="Zhang X."/>
            <person name="Wang H."/>
            <person name="Yang Z."/>
            <person name="Liu X."/>
            <person name="Jiang W."/>
            <person name="Mao L."/>
            <person name="Kong X."/>
            <person name="Jiao Y."/>
            <person name="Jia J."/>
        </authorList>
    </citation>
    <scope>NUCLEOTIDE SEQUENCE [LARGE SCALE GENOMIC DNA]</scope>
    <source>
        <strain evidence="3">cv. AL8/78</strain>
    </source>
</reference>
<dbReference type="EnsemblPlants" id="AET5Gv20704000.4">
    <property type="protein sequence ID" value="AET5Gv20704000.4"/>
    <property type="gene ID" value="AET5Gv20704000"/>
</dbReference>
<dbReference type="Gramene" id="AET5Gv20704000.4">
    <property type="protein sequence ID" value="AET5Gv20704000.4"/>
    <property type="gene ID" value="AET5Gv20704000"/>
</dbReference>
<proteinExistence type="predicted"/>
<protein>
    <submittedName>
        <fullName evidence="2">Uncharacterized protein</fullName>
    </submittedName>
</protein>
<feature type="compositionally biased region" description="Basic and acidic residues" evidence="1">
    <location>
        <begin position="31"/>
        <end position="50"/>
    </location>
</feature>
<dbReference type="STRING" id="200361.A0A453LBV0"/>
<dbReference type="Gramene" id="AET5Gv20704000.3">
    <property type="protein sequence ID" value="AET5Gv20704000.3"/>
    <property type="gene ID" value="AET5Gv20704000"/>
</dbReference>